<comment type="subcellular location">
    <subcellularLocation>
        <location evidence="1">Cell envelope</location>
    </subcellularLocation>
</comment>
<feature type="signal peptide" evidence="3">
    <location>
        <begin position="1"/>
        <end position="25"/>
    </location>
</feature>
<dbReference type="InterPro" id="IPR015914">
    <property type="entry name" value="PAPs_N"/>
</dbReference>
<dbReference type="SUPFAM" id="SSF56300">
    <property type="entry name" value="Metallo-dependent phosphatases"/>
    <property type="match status" value="1"/>
</dbReference>
<dbReference type="SUPFAM" id="SSF49363">
    <property type="entry name" value="Purple acid phosphatase, N-terminal domain"/>
    <property type="match status" value="1"/>
</dbReference>
<evidence type="ECO:0000313" key="5">
    <source>
        <dbReference type="EMBL" id="WBW49666.1"/>
    </source>
</evidence>
<evidence type="ECO:0000256" key="3">
    <source>
        <dbReference type="SAM" id="SignalP"/>
    </source>
</evidence>
<evidence type="ECO:0000313" key="6">
    <source>
        <dbReference type="Proteomes" id="UP001210339"/>
    </source>
</evidence>
<dbReference type="InterPro" id="IPR013378">
    <property type="entry name" value="InlB-like_B-rpt"/>
</dbReference>
<dbReference type="Pfam" id="PF16656">
    <property type="entry name" value="Pur_ac_phosph_N"/>
    <property type="match status" value="1"/>
</dbReference>
<dbReference type="InterPro" id="IPR008963">
    <property type="entry name" value="Purple_acid_Pase-like_N"/>
</dbReference>
<evidence type="ECO:0000256" key="1">
    <source>
        <dbReference type="ARBA" id="ARBA00004196"/>
    </source>
</evidence>
<dbReference type="Pfam" id="PF00149">
    <property type="entry name" value="Metallophos"/>
    <property type="match status" value="1"/>
</dbReference>
<gene>
    <name evidence="5" type="ORF">O6R05_06605</name>
</gene>
<reference evidence="5 6" key="1">
    <citation type="submission" date="2023-01" db="EMBL/GenBank/DDBJ databases">
        <authorList>
            <person name="Lee S.H."/>
            <person name="Jung H.S."/>
            <person name="Yun J.U."/>
        </authorList>
    </citation>
    <scope>NUCLEOTIDE SEQUENCE [LARGE SCALE GENOMIC DNA]</scope>
    <source>
        <strain evidence="5 6">CBA3646</strain>
    </source>
</reference>
<dbReference type="InterPro" id="IPR001119">
    <property type="entry name" value="SLH_dom"/>
</dbReference>
<feature type="domain" description="SLH" evidence="4">
    <location>
        <begin position="779"/>
        <end position="833"/>
    </location>
</feature>
<feature type="domain" description="SLH" evidence="4">
    <location>
        <begin position="714"/>
        <end position="777"/>
    </location>
</feature>
<dbReference type="PANTHER" id="PTHR22953">
    <property type="entry name" value="ACID PHOSPHATASE RELATED"/>
    <property type="match status" value="1"/>
</dbReference>
<keyword evidence="2 3" id="KW-0732">Signal</keyword>
<dbReference type="EMBL" id="CP115667">
    <property type="protein sequence ID" value="WBW49666.1"/>
    <property type="molecule type" value="Genomic_DNA"/>
</dbReference>
<accession>A0ABY7QTI9</accession>
<organism evidence="5 6">
    <name type="scientific">Peptoniphilus equinus</name>
    <dbReference type="NCBI Taxonomy" id="3016343"/>
    <lineage>
        <taxon>Bacteria</taxon>
        <taxon>Bacillati</taxon>
        <taxon>Bacillota</taxon>
        <taxon>Tissierellia</taxon>
        <taxon>Tissierellales</taxon>
        <taxon>Peptoniphilaceae</taxon>
        <taxon>Peptoniphilus</taxon>
    </lineage>
</organism>
<dbReference type="InterPro" id="IPR042229">
    <property type="entry name" value="Listeria/Bacterioides_rpt_sf"/>
</dbReference>
<dbReference type="Pfam" id="PF00395">
    <property type="entry name" value="SLH"/>
    <property type="match status" value="3"/>
</dbReference>
<evidence type="ECO:0000256" key="2">
    <source>
        <dbReference type="ARBA" id="ARBA00022729"/>
    </source>
</evidence>
<sequence>MKPLKQGLSLSIAALMLASTFSTYGVSLEAHSVRIAPQATYAQALDEEKPVESKQYDYDILTIGATPNERNLTWYSVAKDGGYAQIAEVNDAHDFGSAPKLPATALTALNKEGYTANKVTFTGLKADTTYMYRFGNGDGPVSEVKTFATGSDGAFSFFLAGDPQIGAGQLESDREGWGHTLDILNDLDPQASFLLSAGDQVNSNSNEAQYDAYINRDGFDGMTLAPVIGNHDSGNFAYSEHFAVPNGQAEGQTEAGSNYYYVYNNTLFIALNTNSHEFAEHENTIKTAIAATQDQDIKWRVVTFHQPPYTVASHAFDDYVESFRATLVPMLEKYDVDLVLNGHDHVYTRTHVMKNDEPQVAWENNEVGKAPTEFVNPDGIIYVTTNSASGSKHYNIQNRDFEYAAVKNQEHVPNITDVSVTDQAITVTTYRTTDQSVVDSFTIYKDAAVTDNVTVNFDANGGQGTMNSLSVNKGEDYTIPENTFIAPEGMVFAGFTVGDTLYQPGDIVRPSEDMNFIAQWVEEDAQAVTLTFDANGGAGEPTPVEVAKGSDYTLPDNGLISPVGQVFSGYEINSRVYQPGDVITVTTSMTIKALWKDAETDPVTPLPEVHDNEHHDHEHHGGGLLFWNLQPPAEDTTVDDTAKAILAKKDELESRVKKAADIDGHWAKDAIDYVLTHGIMELVGDNFLPDTKTTRETVVVALGHLQKIDTAAYTGTDFTDVVEGSGAAPYIKWAVDNGIIDGYEDHTFCGDQAITREEIAKILNAYVEKFAVKTDTVPAVTFDDQDTISDWARDDVKAATEKGLLKGRDNGTFDPRANLTRAEVAQSIVNIEN</sequence>
<dbReference type="Gene3D" id="2.60.40.4270">
    <property type="entry name" value="Listeria-Bacteroides repeat domain"/>
    <property type="match status" value="1"/>
</dbReference>
<dbReference type="InterPro" id="IPR029052">
    <property type="entry name" value="Metallo-depent_PP-like"/>
</dbReference>
<keyword evidence="6" id="KW-1185">Reference proteome</keyword>
<dbReference type="InterPro" id="IPR039331">
    <property type="entry name" value="PAPs-like"/>
</dbReference>
<dbReference type="Pfam" id="PF09479">
    <property type="entry name" value="Flg_new"/>
    <property type="match status" value="1"/>
</dbReference>
<dbReference type="RefSeq" id="WP_271191197.1">
    <property type="nucleotide sequence ID" value="NZ_CP115667.1"/>
</dbReference>
<dbReference type="PROSITE" id="PS51272">
    <property type="entry name" value="SLH"/>
    <property type="match status" value="3"/>
</dbReference>
<protein>
    <submittedName>
        <fullName evidence="5">S-layer homology domain-containing protein</fullName>
    </submittedName>
</protein>
<name>A0ABY7QTI9_9FIRM</name>
<evidence type="ECO:0000259" key="4">
    <source>
        <dbReference type="PROSITE" id="PS51272"/>
    </source>
</evidence>
<dbReference type="Proteomes" id="UP001210339">
    <property type="component" value="Chromosome"/>
</dbReference>
<dbReference type="PANTHER" id="PTHR22953:SF153">
    <property type="entry name" value="PURPLE ACID PHOSPHATASE"/>
    <property type="match status" value="1"/>
</dbReference>
<dbReference type="InterPro" id="IPR004843">
    <property type="entry name" value="Calcineurin-like_PHP"/>
</dbReference>
<proteinExistence type="predicted"/>
<feature type="chain" id="PRO_5046880620" evidence="3">
    <location>
        <begin position="26"/>
        <end position="833"/>
    </location>
</feature>
<dbReference type="Gene3D" id="3.60.21.10">
    <property type="match status" value="1"/>
</dbReference>
<feature type="domain" description="SLH" evidence="4">
    <location>
        <begin position="654"/>
        <end position="713"/>
    </location>
</feature>